<feature type="transmembrane region" description="Helical" evidence="2">
    <location>
        <begin position="423"/>
        <end position="444"/>
    </location>
</feature>
<dbReference type="InterPro" id="IPR045931">
    <property type="entry name" value="DUF6350"/>
</dbReference>
<feature type="transmembrane region" description="Helical" evidence="2">
    <location>
        <begin position="173"/>
        <end position="195"/>
    </location>
</feature>
<feature type="compositionally biased region" description="Basic and acidic residues" evidence="1">
    <location>
        <begin position="11"/>
        <end position="43"/>
    </location>
</feature>
<accession>A0A8J4DPK8</accession>
<feature type="transmembrane region" description="Helical" evidence="2">
    <location>
        <begin position="207"/>
        <end position="224"/>
    </location>
</feature>
<feature type="transmembrane region" description="Helical" evidence="2">
    <location>
        <begin position="289"/>
        <end position="311"/>
    </location>
</feature>
<feature type="transmembrane region" description="Helical" evidence="2">
    <location>
        <begin position="112"/>
        <end position="129"/>
    </location>
</feature>
<protein>
    <recommendedName>
        <fullName evidence="5">Integral membrane protein</fullName>
    </recommendedName>
</protein>
<evidence type="ECO:0000256" key="2">
    <source>
        <dbReference type="SAM" id="Phobius"/>
    </source>
</evidence>
<feature type="transmembrane region" description="Helical" evidence="2">
    <location>
        <begin position="382"/>
        <end position="411"/>
    </location>
</feature>
<comment type="caution">
    <text evidence="3">The sequence shown here is derived from an EMBL/GenBank/DDBJ whole genome shotgun (WGS) entry which is preliminary data.</text>
</comment>
<gene>
    <name evidence="3" type="ORF">Val02_16590</name>
</gene>
<dbReference type="RefSeq" id="WP_203898314.1">
    <property type="nucleotide sequence ID" value="NZ_BOPF01000004.1"/>
</dbReference>
<feature type="transmembrane region" description="Helical" evidence="2">
    <location>
        <begin position="83"/>
        <end position="103"/>
    </location>
</feature>
<feature type="compositionally biased region" description="Low complexity" evidence="1">
    <location>
        <begin position="44"/>
        <end position="71"/>
    </location>
</feature>
<dbReference type="Pfam" id="PF19877">
    <property type="entry name" value="DUF6350"/>
    <property type="match status" value="1"/>
</dbReference>
<feature type="transmembrane region" description="Helical" evidence="2">
    <location>
        <begin position="349"/>
        <end position="370"/>
    </location>
</feature>
<evidence type="ECO:0008006" key="5">
    <source>
        <dbReference type="Google" id="ProtNLM"/>
    </source>
</evidence>
<keyword evidence="2" id="KW-1133">Transmembrane helix</keyword>
<keyword evidence="4" id="KW-1185">Reference proteome</keyword>
<dbReference type="EMBL" id="BOPF01000004">
    <property type="protein sequence ID" value="GIJ44773.1"/>
    <property type="molecule type" value="Genomic_DNA"/>
</dbReference>
<feature type="region of interest" description="Disordered" evidence="1">
    <location>
        <begin position="1"/>
        <end position="71"/>
    </location>
</feature>
<keyword evidence="2" id="KW-0472">Membrane</keyword>
<evidence type="ECO:0000256" key="1">
    <source>
        <dbReference type="SAM" id="MobiDB-lite"/>
    </source>
</evidence>
<dbReference type="Proteomes" id="UP000619260">
    <property type="component" value="Unassembled WGS sequence"/>
</dbReference>
<evidence type="ECO:0000313" key="3">
    <source>
        <dbReference type="EMBL" id="GIJ44773.1"/>
    </source>
</evidence>
<reference evidence="3" key="1">
    <citation type="submission" date="2021-01" db="EMBL/GenBank/DDBJ databases">
        <title>Whole genome shotgun sequence of Virgisporangium aliadipatigenens NBRC 105644.</title>
        <authorList>
            <person name="Komaki H."/>
            <person name="Tamura T."/>
        </authorList>
    </citation>
    <scope>NUCLEOTIDE SEQUENCE</scope>
    <source>
        <strain evidence="3">NBRC 105644</strain>
    </source>
</reference>
<name>A0A8J4DPK8_9ACTN</name>
<dbReference type="AlphaFoldDB" id="A0A8J4DPK8"/>
<proteinExistence type="predicted"/>
<feature type="transmembrane region" description="Helical" evidence="2">
    <location>
        <begin position="245"/>
        <end position="269"/>
    </location>
</feature>
<organism evidence="3 4">
    <name type="scientific">Virgisporangium aliadipatigenens</name>
    <dbReference type="NCBI Taxonomy" id="741659"/>
    <lineage>
        <taxon>Bacteria</taxon>
        <taxon>Bacillati</taxon>
        <taxon>Actinomycetota</taxon>
        <taxon>Actinomycetes</taxon>
        <taxon>Micromonosporales</taxon>
        <taxon>Micromonosporaceae</taxon>
        <taxon>Virgisporangium</taxon>
    </lineage>
</organism>
<evidence type="ECO:0000313" key="4">
    <source>
        <dbReference type="Proteomes" id="UP000619260"/>
    </source>
</evidence>
<sequence>MSGNSDQPPARPDEAESEASPRPEPRPQSRPRRADGAAARRADGAAPRRTTAPAQRRSPSSVRSRPSAASGAPLPLAAAVTTAWAVLVAVTPVLLAVGALLLISPNPTDSEAVLRAGFAAWLLGHGVPITTDLGPISLVPLVVTGLAAWRVMRAGVHAARAVGVRRTAAVGPAVRAGVAVGVAYGVYGGIIGLAVSTDGMRVSAWRAALTLTAFGLVAGLAGALREGGWPGRWMATLPLPLRDGLRTGGVAALLVLGAGAAATGLALAFSAGAAGDMIAEYRTGVVGQAGLVAVSLVYAPNAAVWAASYLVGPGFVIGVGTKVSSAAVVLGEVPAVPLLAAVPEKALPTWSALLLAVPLAAGMVAGWLLMRRKLRAEGDPDWPALLGSAALAGPVAGLAIALAAAISGGAIGAERMAEIGADAWPLGGVTTVVVAAGTVIAAAATKMLARVRRKP</sequence>
<keyword evidence="2" id="KW-0812">Transmembrane</keyword>